<dbReference type="GO" id="GO:0016301">
    <property type="term" value="F:kinase activity"/>
    <property type="evidence" value="ECO:0007669"/>
    <property type="project" value="UniProtKB-KW"/>
</dbReference>
<dbReference type="SUPFAM" id="SSF52540">
    <property type="entry name" value="P-loop containing nucleoside triphosphate hydrolases"/>
    <property type="match status" value="1"/>
</dbReference>
<dbReference type="Pfam" id="PF00485">
    <property type="entry name" value="PRK"/>
    <property type="match status" value="1"/>
</dbReference>
<keyword evidence="2" id="KW-0808">Transferase</keyword>
<dbReference type="Gene3D" id="3.40.50.300">
    <property type="entry name" value="P-loop containing nucleotide triphosphate hydrolases"/>
    <property type="match status" value="1"/>
</dbReference>
<reference evidence="2 3" key="1">
    <citation type="journal article" date="2012" name="J. Bacteriol.">
        <title>Genome sequence of benzo(a)pyrene-degrading bacterium Novosphingobium pentaromativorans US6-1.</title>
        <authorList>
            <person name="Luo Y.R."/>
            <person name="Kang S.G."/>
            <person name="Kim S.J."/>
            <person name="Kim M.R."/>
            <person name="Li N."/>
            <person name="Lee J.H."/>
            <person name="Kwon K.K."/>
        </authorList>
    </citation>
    <scope>NUCLEOTIDE SEQUENCE [LARGE SCALE GENOMIC DNA]</scope>
    <source>
        <strain evidence="2 3">US6-1</strain>
    </source>
</reference>
<comment type="caution">
    <text evidence="2">The sequence shown here is derived from an EMBL/GenBank/DDBJ whole genome shotgun (WGS) entry which is preliminary data.</text>
</comment>
<dbReference type="InterPro" id="IPR006083">
    <property type="entry name" value="PRK/URK"/>
</dbReference>
<dbReference type="Proteomes" id="UP000004030">
    <property type="component" value="Unassembled WGS sequence"/>
</dbReference>
<evidence type="ECO:0000313" key="2">
    <source>
        <dbReference type="EMBL" id="EHJ62944.1"/>
    </source>
</evidence>
<gene>
    <name evidence="2" type="ORF">NSU_0019</name>
</gene>
<name>G6E6P8_9SPHN</name>
<dbReference type="EMBL" id="AGFM01000002">
    <property type="protein sequence ID" value="EHJ62944.1"/>
    <property type="molecule type" value="Genomic_DNA"/>
</dbReference>
<dbReference type="GO" id="GO:0005524">
    <property type="term" value="F:ATP binding"/>
    <property type="evidence" value="ECO:0007669"/>
    <property type="project" value="InterPro"/>
</dbReference>
<proteinExistence type="predicted"/>
<dbReference type="STRING" id="1088721.JI59_00725"/>
<organism evidence="2 3">
    <name type="scientific">Novosphingobium pentaromativorans US6-1</name>
    <dbReference type="NCBI Taxonomy" id="1088721"/>
    <lineage>
        <taxon>Bacteria</taxon>
        <taxon>Pseudomonadati</taxon>
        <taxon>Pseudomonadota</taxon>
        <taxon>Alphaproteobacteria</taxon>
        <taxon>Sphingomonadales</taxon>
        <taxon>Sphingomonadaceae</taxon>
        <taxon>Novosphingobium</taxon>
    </lineage>
</organism>
<evidence type="ECO:0000259" key="1">
    <source>
        <dbReference type="Pfam" id="PF00485"/>
    </source>
</evidence>
<evidence type="ECO:0000313" key="3">
    <source>
        <dbReference type="Proteomes" id="UP000004030"/>
    </source>
</evidence>
<sequence>MSKADPRVVAAVMSQIDAALGESARRPVVIGLCGAQGSGKTTLARAVLASCTGKGLRAAALSIDDIYLTRAERAELARSVHPLLATRGVPGTHDVGLGLRVMDALERGEAARLPRFDKARDDRAAMSEWPSAPEACEVLIFEGWCVGAAPQREEDLAAPVNGLEEREDADGRWRRYVNAAMAGRYASLFARLDRLVLIAAPDFAVVYAWRLEQERDLARSAPSGGALMDEAGISRFISHYERLTRHILQEMPARADLVILLDEQRRPVCIESGQSA</sequence>
<feature type="domain" description="Phosphoribulokinase/uridine kinase" evidence="1">
    <location>
        <begin position="29"/>
        <end position="143"/>
    </location>
</feature>
<dbReference type="PANTHER" id="PTHR10285">
    <property type="entry name" value="URIDINE KINASE"/>
    <property type="match status" value="1"/>
</dbReference>
<keyword evidence="2" id="KW-0418">Kinase</keyword>
<dbReference type="eggNOG" id="COG4240">
    <property type="taxonomic scope" value="Bacteria"/>
</dbReference>
<dbReference type="AlphaFoldDB" id="G6E6P8"/>
<dbReference type="RefSeq" id="WP_007010936.1">
    <property type="nucleotide sequence ID" value="NZ_AGFM01000002.1"/>
</dbReference>
<protein>
    <submittedName>
        <fullName evidence="2">Kinase-like protein</fullName>
    </submittedName>
</protein>
<accession>G6E6P8</accession>
<keyword evidence="3" id="KW-1185">Reference proteome</keyword>
<dbReference type="PATRIC" id="fig|1088721.3.peg.19"/>
<dbReference type="InterPro" id="IPR027417">
    <property type="entry name" value="P-loop_NTPase"/>
</dbReference>